<evidence type="ECO:0000256" key="2">
    <source>
        <dbReference type="ARBA" id="ARBA00023002"/>
    </source>
</evidence>
<organism evidence="4 5">
    <name type="scientific">Ophiobolus disseminans</name>
    <dbReference type="NCBI Taxonomy" id="1469910"/>
    <lineage>
        <taxon>Eukaryota</taxon>
        <taxon>Fungi</taxon>
        <taxon>Dikarya</taxon>
        <taxon>Ascomycota</taxon>
        <taxon>Pezizomycotina</taxon>
        <taxon>Dothideomycetes</taxon>
        <taxon>Pleosporomycetidae</taxon>
        <taxon>Pleosporales</taxon>
        <taxon>Pleosporineae</taxon>
        <taxon>Phaeosphaeriaceae</taxon>
        <taxon>Ophiobolus</taxon>
    </lineage>
</organism>
<dbReference type="InterPro" id="IPR045312">
    <property type="entry name" value="PCBER-like"/>
</dbReference>
<accession>A0A6A6ZZ81</accession>
<dbReference type="InterPro" id="IPR036291">
    <property type="entry name" value="NAD(P)-bd_dom_sf"/>
</dbReference>
<name>A0A6A6ZZ81_9PLEO</name>
<gene>
    <name evidence="4" type="ORF">CC86DRAFT_418054</name>
</gene>
<dbReference type="OrthoDB" id="9974981at2759"/>
<keyword evidence="5" id="KW-1185">Reference proteome</keyword>
<dbReference type="PANTHER" id="PTHR47706">
    <property type="entry name" value="NMRA-LIKE FAMILY PROTEIN"/>
    <property type="match status" value="1"/>
</dbReference>
<dbReference type="GO" id="GO:0016491">
    <property type="term" value="F:oxidoreductase activity"/>
    <property type="evidence" value="ECO:0007669"/>
    <property type="project" value="UniProtKB-KW"/>
</dbReference>
<evidence type="ECO:0000256" key="1">
    <source>
        <dbReference type="ARBA" id="ARBA00022857"/>
    </source>
</evidence>
<feature type="domain" description="NmrA-like" evidence="3">
    <location>
        <begin position="5"/>
        <end position="234"/>
    </location>
</feature>
<dbReference type="PANTHER" id="PTHR47706:SF1">
    <property type="entry name" value="CIPA-LIKE, PUTATIVE (AFU_ORTHOLOGUE AFUA_1G12460)-RELATED"/>
    <property type="match status" value="1"/>
</dbReference>
<reference evidence="4" key="1">
    <citation type="journal article" date="2020" name="Stud. Mycol.">
        <title>101 Dothideomycetes genomes: a test case for predicting lifestyles and emergence of pathogens.</title>
        <authorList>
            <person name="Haridas S."/>
            <person name="Albert R."/>
            <person name="Binder M."/>
            <person name="Bloem J."/>
            <person name="Labutti K."/>
            <person name="Salamov A."/>
            <person name="Andreopoulos B."/>
            <person name="Baker S."/>
            <person name="Barry K."/>
            <person name="Bills G."/>
            <person name="Bluhm B."/>
            <person name="Cannon C."/>
            <person name="Castanera R."/>
            <person name="Culley D."/>
            <person name="Daum C."/>
            <person name="Ezra D."/>
            <person name="Gonzalez J."/>
            <person name="Henrissat B."/>
            <person name="Kuo A."/>
            <person name="Liang C."/>
            <person name="Lipzen A."/>
            <person name="Lutzoni F."/>
            <person name="Magnuson J."/>
            <person name="Mondo S."/>
            <person name="Nolan M."/>
            <person name="Ohm R."/>
            <person name="Pangilinan J."/>
            <person name="Park H.-J."/>
            <person name="Ramirez L."/>
            <person name="Alfaro M."/>
            <person name="Sun H."/>
            <person name="Tritt A."/>
            <person name="Yoshinaga Y."/>
            <person name="Zwiers L.-H."/>
            <person name="Turgeon B."/>
            <person name="Goodwin S."/>
            <person name="Spatafora J."/>
            <person name="Crous P."/>
            <person name="Grigoriev I."/>
        </authorList>
    </citation>
    <scope>NUCLEOTIDE SEQUENCE</scope>
    <source>
        <strain evidence="4">CBS 113818</strain>
    </source>
</reference>
<dbReference type="Gene3D" id="3.40.50.720">
    <property type="entry name" value="NAD(P)-binding Rossmann-like Domain"/>
    <property type="match status" value="1"/>
</dbReference>
<dbReference type="Proteomes" id="UP000799424">
    <property type="component" value="Unassembled WGS sequence"/>
</dbReference>
<dbReference type="Gene3D" id="3.90.25.10">
    <property type="entry name" value="UDP-galactose 4-epimerase, domain 1"/>
    <property type="match status" value="1"/>
</dbReference>
<dbReference type="EMBL" id="MU006227">
    <property type="protein sequence ID" value="KAF2825635.1"/>
    <property type="molecule type" value="Genomic_DNA"/>
</dbReference>
<keyword evidence="2" id="KW-0560">Oxidoreductase</keyword>
<evidence type="ECO:0000313" key="4">
    <source>
        <dbReference type="EMBL" id="KAF2825635.1"/>
    </source>
</evidence>
<dbReference type="Pfam" id="PF05368">
    <property type="entry name" value="NmrA"/>
    <property type="match status" value="1"/>
</dbReference>
<proteinExistence type="predicted"/>
<dbReference type="InterPro" id="IPR051609">
    <property type="entry name" value="NmrA/Isoflavone_reductase-like"/>
</dbReference>
<dbReference type="SUPFAM" id="SSF51735">
    <property type="entry name" value="NAD(P)-binding Rossmann-fold domains"/>
    <property type="match status" value="1"/>
</dbReference>
<evidence type="ECO:0000313" key="5">
    <source>
        <dbReference type="Proteomes" id="UP000799424"/>
    </source>
</evidence>
<evidence type="ECO:0000259" key="3">
    <source>
        <dbReference type="Pfam" id="PF05368"/>
    </source>
</evidence>
<sequence>MSAPRVALAGATGNLGRPILSALLSAGYPVTVLTRTGSTSSKPTSHANLTIESVDFTSVASLTPALRGIQVVVCCFATSALDSQNPLIDAAVAAGVTHFIPADFGMDTQNPLAVQLPIGKIKAENHEYLREQTKAHPGFSWTAIANGWFLDWVLEMGLIVDLTKHTATLYNGGDVVFSATTLADIAKAVIGVIENQGEIANRVIYVHSATVTQNQLIQYAKDKDGKEWKTVEKSTEAVRKESYDELEKGDGADVEAATLGFCIVALFDKEYGCDFSERLANDVVCVKEMTEQGVREVVERLL</sequence>
<keyword evidence="1" id="KW-0521">NADP</keyword>
<protein>
    <submittedName>
        <fullName evidence="4">Oxidoreductase CipA-like protein</fullName>
    </submittedName>
</protein>
<dbReference type="InterPro" id="IPR008030">
    <property type="entry name" value="NmrA-like"/>
</dbReference>
<dbReference type="CDD" id="cd05259">
    <property type="entry name" value="PCBER_SDR_a"/>
    <property type="match status" value="1"/>
</dbReference>
<dbReference type="AlphaFoldDB" id="A0A6A6ZZ81"/>